<feature type="transmembrane region" description="Helical" evidence="2">
    <location>
        <begin position="247"/>
        <end position="269"/>
    </location>
</feature>
<keyword evidence="2" id="KW-0472">Membrane</keyword>
<evidence type="ECO:0000256" key="2">
    <source>
        <dbReference type="SAM" id="Phobius"/>
    </source>
</evidence>
<keyword evidence="1" id="KW-0175">Coiled coil</keyword>
<feature type="transmembrane region" description="Helical" evidence="2">
    <location>
        <begin position="219"/>
        <end position="240"/>
    </location>
</feature>
<comment type="caution">
    <text evidence="3">The sequence shown here is derived from an EMBL/GenBank/DDBJ whole genome shotgun (WGS) entry which is preliminary data.</text>
</comment>
<organism evidence="3 4">
    <name type="scientific">Acinetobacter calcoaceticus DSM 30006 = CIP 81.8</name>
    <dbReference type="NCBI Taxonomy" id="981331"/>
    <lineage>
        <taxon>Bacteria</taxon>
        <taxon>Pseudomonadati</taxon>
        <taxon>Pseudomonadota</taxon>
        <taxon>Gammaproteobacteria</taxon>
        <taxon>Moraxellales</taxon>
        <taxon>Moraxellaceae</taxon>
        <taxon>Acinetobacter</taxon>
        <taxon>Acinetobacter calcoaceticus/baumannii complex</taxon>
    </lineage>
</organism>
<keyword evidence="2" id="KW-1133">Transmembrane helix</keyword>
<evidence type="ECO:0000313" key="3">
    <source>
        <dbReference type="EMBL" id="ENV99024.1"/>
    </source>
</evidence>
<feature type="transmembrane region" description="Helical" evidence="2">
    <location>
        <begin position="6"/>
        <end position="26"/>
    </location>
</feature>
<feature type="coiled-coil region" evidence="1">
    <location>
        <begin position="85"/>
        <end position="113"/>
    </location>
</feature>
<feature type="transmembrane region" description="Helical" evidence="2">
    <location>
        <begin position="187"/>
        <end position="207"/>
    </location>
</feature>
<reference evidence="3 4" key="1">
    <citation type="submission" date="2013-02" db="EMBL/GenBank/DDBJ databases">
        <title>The Genome Sequence of Acinetobacter calcoaceticus CIP 81.8.</title>
        <authorList>
            <consortium name="The Broad Institute Genome Sequencing Platform"/>
            <consortium name="The Broad Institute Genome Sequencing Center for Infectious Disease"/>
            <person name="Cerqueira G."/>
            <person name="Feldgarden M."/>
            <person name="Courvalin P."/>
            <person name="Perichon B."/>
            <person name="Grillot-Courvalin C."/>
            <person name="Clermont D."/>
            <person name="Rocha E."/>
            <person name="Yoon E.-J."/>
            <person name="Nemec A."/>
            <person name="Walker B."/>
            <person name="Young S.K."/>
            <person name="Zeng Q."/>
            <person name="Gargeya S."/>
            <person name="Fitzgerald M."/>
            <person name="Haas B."/>
            <person name="Abouelleil A."/>
            <person name="Alvarado L."/>
            <person name="Arachchi H.M."/>
            <person name="Berlin A.M."/>
            <person name="Chapman S.B."/>
            <person name="Dewar J."/>
            <person name="Goldberg J."/>
            <person name="Griggs A."/>
            <person name="Gujja S."/>
            <person name="Hansen M."/>
            <person name="Howarth C."/>
            <person name="Imamovic A."/>
            <person name="Larimer J."/>
            <person name="McCowan C."/>
            <person name="Murphy C."/>
            <person name="Neiman D."/>
            <person name="Pearson M."/>
            <person name="Priest M."/>
            <person name="Roberts A."/>
            <person name="Saif S."/>
            <person name="Shea T."/>
            <person name="Sisk P."/>
            <person name="Sykes S."/>
            <person name="Wortman J."/>
            <person name="Nusbaum C."/>
            <person name="Birren B."/>
        </authorList>
    </citation>
    <scope>NUCLEOTIDE SEQUENCE [LARGE SCALE GENOMIC DNA]</scope>
    <source>
        <strain evidence="3 4">CIP 81.8</strain>
    </source>
</reference>
<keyword evidence="4" id="KW-1185">Reference proteome</keyword>
<accession>A0ABN0K600</accession>
<feature type="transmembrane region" description="Helical" evidence="2">
    <location>
        <begin position="315"/>
        <end position="334"/>
    </location>
</feature>
<dbReference type="Proteomes" id="UP000013024">
    <property type="component" value="Unassembled WGS sequence"/>
</dbReference>
<evidence type="ECO:0000313" key="4">
    <source>
        <dbReference type="Proteomes" id="UP000013024"/>
    </source>
</evidence>
<dbReference type="EMBL" id="APQI01000004">
    <property type="protein sequence ID" value="ENV99024.1"/>
    <property type="molecule type" value="Genomic_DNA"/>
</dbReference>
<name>A0ABN0K600_ACICA</name>
<feature type="transmembrane region" description="Helical" evidence="2">
    <location>
        <begin position="275"/>
        <end position="295"/>
    </location>
</feature>
<evidence type="ECO:0000256" key="1">
    <source>
        <dbReference type="SAM" id="Coils"/>
    </source>
</evidence>
<proteinExistence type="predicted"/>
<protein>
    <submittedName>
        <fullName evidence="3">Uncharacterized protein</fullName>
    </submittedName>
</protein>
<sequence length="335" mass="39198">MDISSFSWAAFGSAITIFIGWIISFLKLRKDERVIEIECITKERKEWRTYLRKWLEEVSSLDVKTLNDEKKLEIRAQFISRINIIDRYDRNILELLDKLLESNQNDIINLKKQLQFKISLLLKHDWERVKNETKPFYKLKKNDDEIENVRSFTLKSNNVNTPVSQLNNKLTANVISEEFDAEVTREVCAQVTLFPLFASVMLIFHVIEKNYKFNFDEKFIHWFFIICLTIVFSIILSGILDGKKASYWLKFNLILIVTLAFVLIFSIWVSNFMSLRGLVGGFIVITSIVASTYTVIAIRSLSLFFKKLTHNSHRFFAIAMILAIECFIIISVFSL</sequence>
<gene>
    <name evidence="3" type="ORF">F936_02107</name>
</gene>
<keyword evidence="2" id="KW-0812">Transmembrane</keyword>